<evidence type="ECO:0000256" key="1">
    <source>
        <dbReference type="ARBA" id="ARBA00023157"/>
    </source>
</evidence>
<evidence type="ECO:0000256" key="2">
    <source>
        <dbReference type="PROSITE-ProRule" id="PRU00325"/>
    </source>
</evidence>
<dbReference type="PANTHER" id="PTHR11675">
    <property type="entry name" value="N-ACETYLGALACTOSAMINYLTRANSFERASE"/>
    <property type="match status" value="1"/>
</dbReference>
<evidence type="ECO:0000313" key="5">
    <source>
        <dbReference type="Proteomes" id="UP000092460"/>
    </source>
</evidence>
<reference evidence="5" key="1">
    <citation type="submission" date="2015-01" db="EMBL/GenBank/DDBJ databases">
        <authorList>
            <person name="Aksoy S."/>
            <person name="Warren W."/>
            <person name="Wilson R.K."/>
        </authorList>
    </citation>
    <scope>NUCLEOTIDE SEQUENCE [LARGE SCALE GENOMIC DNA]</scope>
    <source>
        <strain evidence="5">IAEA</strain>
    </source>
</reference>
<dbReference type="GO" id="GO:0008270">
    <property type="term" value="F:zinc ion binding"/>
    <property type="evidence" value="ECO:0007669"/>
    <property type="project" value="UniProtKB-KW"/>
</dbReference>
<dbReference type="Proteomes" id="UP000092460">
    <property type="component" value="Unassembled WGS sequence"/>
</dbReference>
<dbReference type="VEuPathDB" id="VectorBase:GPPI012117"/>
<keyword evidence="2" id="KW-0479">Metal-binding</keyword>
<dbReference type="EnsemblMetazoa" id="GPPI012117-RA">
    <property type="protein sequence ID" value="GPPI012117-PA"/>
    <property type="gene ID" value="GPPI012117"/>
</dbReference>
<organism evidence="4 5">
    <name type="scientific">Glossina palpalis gambiensis</name>
    <dbReference type="NCBI Taxonomy" id="67801"/>
    <lineage>
        <taxon>Eukaryota</taxon>
        <taxon>Metazoa</taxon>
        <taxon>Ecdysozoa</taxon>
        <taxon>Arthropoda</taxon>
        <taxon>Hexapoda</taxon>
        <taxon>Insecta</taxon>
        <taxon>Pterygota</taxon>
        <taxon>Neoptera</taxon>
        <taxon>Endopterygota</taxon>
        <taxon>Diptera</taxon>
        <taxon>Brachycera</taxon>
        <taxon>Muscomorpha</taxon>
        <taxon>Hippoboscoidea</taxon>
        <taxon>Glossinidae</taxon>
        <taxon>Glossina</taxon>
    </lineage>
</organism>
<dbReference type="PROSITE" id="PS50966">
    <property type="entry name" value="ZF_SWIM"/>
    <property type="match status" value="1"/>
</dbReference>
<protein>
    <recommendedName>
        <fullName evidence="3">SWIM-type domain-containing protein</fullName>
    </recommendedName>
</protein>
<keyword evidence="2" id="KW-0862">Zinc</keyword>
<dbReference type="GO" id="GO:0005794">
    <property type="term" value="C:Golgi apparatus"/>
    <property type="evidence" value="ECO:0007669"/>
    <property type="project" value="TreeGrafter"/>
</dbReference>
<evidence type="ECO:0000259" key="3">
    <source>
        <dbReference type="PROSITE" id="PS50966"/>
    </source>
</evidence>
<dbReference type="EMBL" id="JXJN01005323">
    <property type="status" value="NOT_ANNOTATED_CDS"/>
    <property type="molecule type" value="Genomic_DNA"/>
</dbReference>
<dbReference type="InterPro" id="IPR007527">
    <property type="entry name" value="Znf_SWIM"/>
</dbReference>
<keyword evidence="2" id="KW-0863">Zinc-finger</keyword>
<feature type="domain" description="SWIM-type" evidence="3">
    <location>
        <begin position="106"/>
        <end position="151"/>
    </location>
</feature>
<dbReference type="Gene3D" id="3.90.550.10">
    <property type="entry name" value="Spore Coat Polysaccharide Biosynthesis Protein SpsA, Chain A"/>
    <property type="match status" value="1"/>
</dbReference>
<keyword evidence="1" id="KW-1015">Disulfide bond</keyword>
<dbReference type="PANTHER" id="PTHR11675:SF119">
    <property type="entry name" value="POLYPEPTIDE N-ACETYLGALACTOSAMINYLTRANSFERASE 2"/>
    <property type="match status" value="1"/>
</dbReference>
<proteinExistence type="predicted"/>
<sequence length="246" mass="26975">MNTLCVGFQLENRGLTVRCYSYAAIAGRNATSNGITTQPLNSTTAVHNSNRLLHTHAIASDDSGTGRSGGPSAFPHSRSFSSALNAILRQVRSIVVQLYSTGRMAYTLLWTNKNISKDIEFAKADKVRCTCSDKQEGLVCFHVGAADAAIANVLTFIDSHVACNNQWLGPLLERVRKDPTSVGYPIIDVIGMDNFQFIGASADFHLIFKCEYFSPVERAARQHNPSTAIQAYDSWRIICFGHSLLQ</sequence>
<dbReference type="InterPro" id="IPR029044">
    <property type="entry name" value="Nucleotide-diphossugar_trans"/>
</dbReference>
<dbReference type="AlphaFoldDB" id="A0A1B0AXL6"/>
<accession>A0A1B0AXL6</accession>
<name>A0A1B0AXL6_9MUSC</name>
<reference evidence="4" key="2">
    <citation type="submission" date="2020-05" db="UniProtKB">
        <authorList>
            <consortium name="EnsemblMetazoa"/>
        </authorList>
    </citation>
    <scope>IDENTIFICATION</scope>
    <source>
        <strain evidence="4">IAEA</strain>
    </source>
</reference>
<dbReference type="GO" id="GO:0006493">
    <property type="term" value="P:protein O-linked glycosylation"/>
    <property type="evidence" value="ECO:0007669"/>
    <property type="project" value="TreeGrafter"/>
</dbReference>
<evidence type="ECO:0000313" key="4">
    <source>
        <dbReference type="EnsemblMetazoa" id="GPPI012117-PA"/>
    </source>
</evidence>
<dbReference type="GO" id="GO:0004653">
    <property type="term" value="F:polypeptide N-acetylgalactosaminyltransferase activity"/>
    <property type="evidence" value="ECO:0007669"/>
    <property type="project" value="TreeGrafter"/>
</dbReference>
<dbReference type="STRING" id="67801.A0A1B0AXL6"/>
<keyword evidence="5" id="KW-1185">Reference proteome</keyword>